<reference evidence="4 5" key="1">
    <citation type="submission" date="2018-06" db="EMBL/GenBank/DDBJ databases">
        <authorList>
            <consortium name="Pathogen Informatics"/>
            <person name="Doyle S."/>
        </authorList>
    </citation>
    <scope>NUCLEOTIDE SEQUENCE [LARGE SCALE GENOMIC DNA]</scope>
    <source>
        <strain evidence="4 5">NCTC10742</strain>
    </source>
</reference>
<sequence length="126" mass="13539">MTVSDIIASVLILGGSALALTAAIGVVRFPDTLSRMHAATKPQVLGLLLVLAGAAIRLRGNLDVGMLILTGMFTIITAPVIANRVGQLAYREQNIRDDLLTRDEMHEFAAERESGEHDDSGQSRRT</sequence>
<dbReference type="Pfam" id="PF03334">
    <property type="entry name" value="PhaG_MnhG_YufB"/>
    <property type="match status" value="1"/>
</dbReference>
<keyword evidence="3" id="KW-0472">Membrane</keyword>
<evidence type="ECO:0000256" key="2">
    <source>
        <dbReference type="SAM" id="MobiDB-lite"/>
    </source>
</evidence>
<feature type="transmembrane region" description="Helical" evidence="3">
    <location>
        <begin position="64"/>
        <end position="82"/>
    </location>
</feature>
<protein>
    <submittedName>
        <fullName evidence="4">Putative monovalent cation/H+ antiporter subunit G</fullName>
    </submittedName>
</protein>
<feature type="transmembrane region" description="Helical" evidence="3">
    <location>
        <begin position="6"/>
        <end position="27"/>
    </location>
</feature>
<name>A0A378SJ62_9MYCO</name>
<dbReference type="EMBL" id="UGQM01000001">
    <property type="protein sequence ID" value="STZ41427.1"/>
    <property type="molecule type" value="Genomic_DNA"/>
</dbReference>
<evidence type="ECO:0000313" key="4">
    <source>
        <dbReference type="EMBL" id="STZ41427.1"/>
    </source>
</evidence>
<dbReference type="AlphaFoldDB" id="A0A378SJ62"/>
<evidence type="ECO:0000313" key="5">
    <source>
        <dbReference type="Proteomes" id="UP000254291"/>
    </source>
</evidence>
<dbReference type="RefSeq" id="WP_115326475.1">
    <property type="nucleotide sequence ID" value="NZ_JACKST010000043.1"/>
</dbReference>
<dbReference type="InterPro" id="IPR005133">
    <property type="entry name" value="PhaG_MnhG_YufB"/>
</dbReference>
<accession>A0A378SJ62</accession>
<dbReference type="Proteomes" id="UP000254291">
    <property type="component" value="Unassembled WGS sequence"/>
</dbReference>
<evidence type="ECO:0000256" key="3">
    <source>
        <dbReference type="SAM" id="Phobius"/>
    </source>
</evidence>
<evidence type="ECO:0000256" key="1">
    <source>
        <dbReference type="ARBA" id="ARBA00008404"/>
    </source>
</evidence>
<keyword evidence="3" id="KW-0812">Transmembrane</keyword>
<dbReference type="NCBIfam" id="NF009314">
    <property type="entry name" value="PRK12674.1-2"/>
    <property type="match status" value="1"/>
</dbReference>
<feature type="region of interest" description="Disordered" evidence="2">
    <location>
        <begin position="106"/>
        <end position="126"/>
    </location>
</feature>
<dbReference type="NCBIfam" id="TIGR01300">
    <property type="entry name" value="CPA3_mnhG_phaG"/>
    <property type="match status" value="1"/>
</dbReference>
<gene>
    <name evidence="4" type="primary">mrpG</name>
    <name evidence="4" type="ORF">NCTC10742_00630</name>
</gene>
<dbReference type="PANTHER" id="PTHR34703:SF1">
    <property type="entry name" value="ANTIPORTER SUBUNIT MNHG2-RELATED"/>
    <property type="match status" value="1"/>
</dbReference>
<keyword evidence="3" id="KW-1133">Transmembrane helix</keyword>
<comment type="similarity">
    <text evidence="1">Belongs to the CPA3 antiporters (TC 2.A.63) subunit G family.</text>
</comment>
<dbReference type="GO" id="GO:0015385">
    <property type="term" value="F:sodium:proton antiporter activity"/>
    <property type="evidence" value="ECO:0007669"/>
    <property type="project" value="TreeGrafter"/>
</dbReference>
<proteinExistence type="inferred from homology"/>
<dbReference type="PANTHER" id="PTHR34703">
    <property type="entry name" value="ANTIPORTER SUBUNIT MNHG2-RELATED"/>
    <property type="match status" value="1"/>
</dbReference>
<organism evidence="4 5">
    <name type="scientific">Mycolicibacterium gilvum</name>
    <dbReference type="NCBI Taxonomy" id="1804"/>
    <lineage>
        <taxon>Bacteria</taxon>
        <taxon>Bacillati</taxon>
        <taxon>Actinomycetota</taxon>
        <taxon>Actinomycetes</taxon>
        <taxon>Mycobacteriales</taxon>
        <taxon>Mycobacteriaceae</taxon>
        <taxon>Mycolicibacterium</taxon>
    </lineage>
</organism>